<protein>
    <recommendedName>
        <fullName evidence="5">AA1-like domain-containing protein</fullName>
    </recommendedName>
</protein>
<dbReference type="OrthoDB" id="3539798at2759"/>
<keyword evidence="2" id="KW-0964">Secreted</keyword>
<evidence type="ECO:0000259" key="5">
    <source>
        <dbReference type="Pfam" id="PF16541"/>
    </source>
</evidence>
<evidence type="ECO:0000313" key="7">
    <source>
        <dbReference type="Proteomes" id="UP000007796"/>
    </source>
</evidence>
<comment type="subcellular location">
    <subcellularLocation>
        <location evidence="1">Secreted</location>
    </subcellularLocation>
</comment>
<dbReference type="EMBL" id="GL629769">
    <property type="protein sequence ID" value="EFX03312.1"/>
    <property type="molecule type" value="Genomic_DNA"/>
</dbReference>
<evidence type="ECO:0000256" key="1">
    <source>
        <dbReference type="ARBA" id="ARBA00004613"/>
    </source>
</evidence>
<dbReference type="RefSeq" id="XP_014172794.1">
    <property type="nucleotide sequence ID" value="XM_014317319.1"/>
</dbReference>
<feature type="domain" description="AA1-like" evidence="5">
    <location>
        <begin position="30"/>
        <end position="132"/>
    </location>
</feature>
<gene>
    <name evidence="6" type="ORF">CMQ_3241</name>
</gene>
<proteinExistence type="predicted"/>
<evidence type="ECO:0000256" key="4">
    <source>
        <dbReference type="ARBA" id="ARBA00023157"/>
    </source>
</evidence>
<keyword evidence="4" id="KW-1015">Disulfide bond</keyword>
<evidence type="ECO:0000313" key="6">
    <source>
        <dbReference type="EMBL" id="EFX03312.1"/>
    </source>
</evidence>
<dbReference type="Pfam" id="PF16541">
    <property type="entry name" value="AltA1"/>
    <property type="match status" value="1"/>
</dbReference>
<evidence type="ECO:0000256" key="2">
    <source>
        <dbReference type="ARBA" id="ARBA00022525"/>
    </source>
</evidence>
<dbReference type="AlphaFoldDB" id="F0XH80"/>
<evidence type="ECO:0000256" key="3">
    <source>
        <dbReference type="ARBA" id="ARBA00022729"/>
    </source>
</evidence>
<keyword evidence="3" id="KW-0732">Signal</keyword>
<keyword evidence="7" id="KW-1185">Reference proteome</keyword>
<name>F0XH80_GROCL</name>
<organism evidence="7">
    <name type="scientific">Grosmannia clavigera (strain kw1407 / UAMH 11150)</name>
    <name type="common">Blue stain fungus</name>
    <name type="synonym">Graphiocladiella clavigera</name>
    <dbReference type="NCBI Taxonomy" id="655863"/>
    <lineage>
        <taxon>Eukaryota</taxon>
        <taxon>Fungi</taxon>
        <taxon>Dikarya</taxon>
        <taxon>Ascomycota</taxon>
        <taxon>Pezizomycotina</taxon>
        <taxon>Sordariomycetes</taxon>
        <taxon>Sordariomycetidae</taxon>
        <taxon>Ophiostomatales</taxon>
        <taxon>Ophiostomataceae</taxon>
        <taxon>Leptographium</taxon>
    </lineage>
</organism>
<dbReference type="eggNOG" id="ENOG502T4N2">
    <property type="taxonomic scope" value="Eukaryota"/>
</dbReference>
<dbReference type="HOGENOM" id="CLU_097613_0_0_1"/>
<dbReference type="InterPro" id="IPR032382">
    <property type="entry name" value="AltA1"/>
</dbReference>
<dbReference type="InParanoid" id="F0XH80"/>
<dbReference type="GO" id="GO:0005576">
    <property type="term" value="C:extracellular region"/>
    <property type="evidence" value="ECO:0007669"/>
    <property type="project" value="UniProtKB-SubCell"/>
</dbReference>
<accession>F0XH80</accession>
<dbReference type="GeneID" id="25976320"/>
<sequence length="177" mass="19486">MVPSLEELPIRTTKLEEKKRTICPAGKRDFEYNTIETSSTPAHQVVKGEVSFNISNPALLSLQSTSGCIAQSYKFPNYFYDSDVYHCVDPDSDSKTKTAFTFDSASGLLSINQSWTCPDTTETMSFIASGAVNLTLTTTPTVYSNPNWHVGETFHNSSKYSTAVDGPIMAFQVDRVA</sequence>
<reference evidence="6 7" key="1">
    <citation type="journal article" date="2011" name="Proc. Natl. Acad. Sci. U.S.A.">
        <title>Genome and transcriptome analyses of the mountain pine beetle-fungal symbiont Grosmannia clavigera, a lodgepole pine pathogen.</title>
        <authorList>
            <person name="DiGuistini S."/>
            <person name="Wang Y."/>
            <person name="Liao N.Y."/>
            <person name="Taylor G."/>
            <person name="Tanguay P."/>
            <person name="Feau N."/>
            <person name="Henrissat B."/>
            <person name="Chan S.K."/>
            <person name="Hesse-Orce U."/>
            <person name="Alamouti S.M."/>
            <person name="Tsui C.K.M."/>
            <person name="Docking R.T."/>
            <person name="Levasseur A."/>
            <person name="Haridas S."/>
            <person name="Robertson G."/>
            <person name="Birol I."/>
            <person name="Holt R.A."/>
            <person name="Marra M.A."/>
            <person name="Hamelin R.C."/>
            <person name="Hirst M."/>
            <person name="Jones S.J.M."/>
            <person name="Bohlmann J."/>
            <person name="Breuil C."/>
        </authorList>
    </citation>
    <scope>NUCLEOTIDE SEQUENCE [LARGE SCALE GENOMIC DNA]</scope>
    <source>
        <strain evidence="7">kw1407 / UAMH 11150</strain>
    </source>
</reference>
<dbReference type="Proteomes" id="UP000007796">
    <property type="component" value="Unassembled WGS sequence"/>
</dbReference>